<sequence>SNRLVLFLLAFLEYGRENKSTCKRAKQKISFVALGVVRQNTALVVTNTRWRTSRKCIFRCVADACATARPSILYQLLAACL</sequence>
<accession>A0A067MCI2</accession>
<organism evidence="1 2">
    <name type="scientific">Botryobasidium botryosum (strain FD-172 SS1)</name>
    <dbReference type="NCBI Taxonomy" id="930990"/>
    <lineage>
        <taxon>Eukaryota</taxon>
        <taxon>Fungi</taxon>
        <taxon>Dikarya</taxon>
        <taxon>Basidiomycota</taxon>
        <taxon>Agaricomycotina</taxon>
        <taxon>Agaricomycetes</taxon>
        <taxon>Cantharellales</taxon>
        <taxon>Botryobasidiaceae</taxon>
        <taxon>Botryobasidium</taxon>
    </lineage>
</organism>
<keyword evidence="2" id="KW-1185">Reference proteome</keyword>
<gene>
    <name evidence="1" type="ORF">BOTBODRAFT_66696</name>
</gene>
<dbReference type="InParanoid" id="A0A067MCI2"/>
<proteinExistence type="predicted"/>
<dbReference type="HOGENOM" id="CLU_2580198_0_0_1"/>
<evidence type="ECO:0000313" key="2">
    <source>
        <dbReference type="Proteomes" id="UP000027195"/>
    </source>
</evidence>
<dbReference type="AlphaFoldDB" id="A0A067MCI2"/>
<dbReference type="EMBL" id="KL198043">
    <property type="protein sequence ID" value="KDQ13463.1"/>
    <property type="molecule type" value="Genomic_DNA"/>
</dbReference>
<reference evidence="2" key="1">
    <citation type="journal article" date="2014" name="Proc. Natl. Acad. Sci. U.S.A.">
        <title>Extensive sampling of basidiomycete genomes demonstrates inadequacy of the white-rot/brown-rot paradigm for wood decay fungi.</title>
        <authorList>
            <person name="Riley R."/>
            <person name="Salamov A.A."/>
            <person name="Brown D.W."/>
            <person name="Nagy L.G."/>
            <person name="Floudas D."/>
            <person name="Held B.W."/>
            <person name="Levasseur A."/>
            <person name="Lombard V."/>
            <person name="Morin E."/>
            <person name="Otillar R."/>
            <person name="Lindquist E.A."/>
            <person name="Sun H."/>
            <person name="LaButti K.M."/>
            <person name="Schmutz J."/>
            <person name="Jabbour D."/>
            <person name="Luo H."/>
            <person name="Baker S.E."/>
            <person name="Pisabarro A.G."/>
            <person name="Walton J.D."/>
            <person name="Blanchette R.A."/>
            <person name="Henrissat B."/>
            <person name="Martin F."/>
            <person name="Cullen D."/>
            <person name="Hibbett D.S."/>
            <person name="Grigoriev I.V."/>
        </authorList>
    </citation>
    <scope>NUCLEOTIDE SEQUENCE [LARGE SCALE GENOMIC DNA]</scope>
    <source>
        <strain evidence="2">FD-172 SS1</strain>
    </source>
</reference>
<protein>
    <submittedName>
        <fullName evidence="1">Uncharacterized protein</fullName>
    </submittedName>
</protein>
<evidence type="ECO:0000313" key="1">
    <source>
        <dbReference type="EMBL" id="KDQ13463.1"/>
    </source>
</evidence>
<dbReference type="Proteomes" id="UP000027195">
    <property type="component" value="Unassembled WGS sequence"/>
</dbReference>
<name>A0A067MCI2_BOTB1</name>
<feature type="non-terminal residue" evidence="1">
    <location>
        <position position="1"/>
    </location>
</feature>